<keyword evidence="1" id="KW-0175">Coiled coil</keyword>
<evidence type="ECO:0008006" key="5">
    <source>
        <dbReference type="Google" id="ProtNLM"/>
    </source>
</evidence>
<dbReference type="Proteomes" id="UP001165583">
    <property type="component" value="Unassembled WGS sequence"/>
</dbReference>
<name>A0ABT2I528_9SPHN</name>
<comment type="caution">
    <text evidence="3">The sequence shown here is derived from an EMBL/GenBank/DDBJ whole genome shotgun (WGS) entry which is preliminary data.</text>
</comment>
<keyword evidence="2" id="KW-0812">Transmembrane</keyword>
<evidence type="ECO:0000313" key="3">
    <source>
        <dbReference type="EMBL" id="MCT2399907.1"/>
    </source>
</evidence>
<evidence type="ECO:0000256" key="1">
    <source>
        <dbReference type="SAM" id="Coils"/>
    </source>
</evidence>
<keyword evidence="4" id="KW-1185">Reference proteome</keyword>
<reference evidence="3" key="1">
    <citation type="submission" date="2022-09" db="EMBL/GenBank/DDBJ databases">
        <title>Novosphingobium sp. Nov., a polycyclic aromatic hydrocarbon-degrading bacterium isolated form mangrove sediments in HongKong.</title>
        <authorList>
            <person name="Hu Z."/>
        </authorList>
    </citation>
    <scope>NUCLEOTIDE SEQUENCE</scope>
    <source>
        <strain evidence="3">HK4-1</strain>
    </source>
</reference>
<feature type="coiled-coil region" evidence="1">
    <location>
        <begin position="175"/>
        <end position="202"/>
    </location>
</feature>
<accession>A0ABT2I528</accession>
<feature type="transmembrane region" description="Helical" evidence="2">
    <location>
        <begin position="429"/>
        <end position="450"/>
    </location>
</feature>
<feature type="transmembrane region" description="Helical" evidence="2">
    <location>
        <begin position="30"/>
        <end position="48"/>
    </location>
</feature>
<dbReference type="PANTHER" id="PTHR32309:SF13">
    <property type="entry name" value="FERRIC ENTEROBACTIN TRANSPORT PROTEIN FEPE"/>
    <property type="match status" value="1"/>
</dbReference>
<dbReference type="PANTHER" id="PTHR32309">
    <property type="entry name" value="TYROSINE-PROTEIN KINASE"/>
    <property type="match status" value="1"/>
</dbReference>
<keyword evidence="2" id="KW-1133">Transmembrane helix</keyword>
<evidence type="ECO:0000256" key="2">
    <source>
        <dbReference type="SAM" id="Phobius"/>
    </source>
</evidence>
<proteinExistence type="predicted"/>
<dbReference type="Gene3D" id="3.40.50.300">
    <property type="entry name" value="P-loop containing nucleotide triphosphate hydrolases"/>
    <property type="match status" value="1"/>
</dbReference>
<dbReference type="RefSeq" id="WP_260046011.1">
    <property type="nucleotide sequence ID" value="NZ_JANZXA010000006.1"/>
</dbReference>
<organism evidence="3 4">
    <name type="scientific">Novosphingobium mangrovi</name>
    <name type="common">ex Huang et al. 2023</name>
    <dbReference type="NCBI Taxonomy" id="2976432"/>
    <lineage>
        <taxon>Bacteria</taxon>
        <taxon>Pseudomonadati</taxon>
        <taxon>Pseudomonadota</taxon>
        <taxon>Alphaproteobacteria</taxon>
        <taxon>Sphingomonadales</taxon>
        <taxon>Sphingomonadaceae</taxon>
        <taxon>Novosphingobium</taxon>
    </lineage>
</organism>
<protein>
    <recommendedName>
        <fullName evidence="5">Polysaccharide chain length determinant N-terminal domain-containing protein</fullName>
    </recommendedName>
</protein>
<dbReference type="InterPro" id="IPR050445">
    <property type="entry name" value="Bact_polysacc_biosynth/exp"/>
</dbReference>
<sequence length="667" mass="72092">MTLRLDRAAVSSRQAIASIAKSCLYYGRHALLTLLGISLFGVAVALLLPAKYESEARLLALPSDYYAVRNDNNEVAGAEDFKPEEVLNVEMQILSSEDLETEAVVRSGVPAGDKAVIEQARKEFAKNLHIERVEGANVILLSYTAGAPGQAQRKLANLIDSYFDARARVLTSGRVGLLARRRDEAKRRLDKANAALETFQTQHDVADIDAQISGAVTIDTELRQNLSETTADLSQARSALANLRNTASRVPDRVELFRDDSEATRAVAQLQGELLKLQASRADLASRYMEGAAPIAKVDAEIAALRKTIEEKSAGLREARRLGRNTYYDAARDRVFENEAAVSGQTAKLSKLKGEIAQSGERLRALNRIGSRVNDLRIQRDVAVQRYRMLATKVEQARAMEAEALTGSTNIRVIQQPTRPDKRSNSPMLLIAGSILAGLILAVAGLFVVATGRTAILDDAEATAAAGAPVIMDLRQPATAADPAHNRLRQYLAGLHAPPGSGHVIALAGTGARDYAQALRPVIRGLEKTDGSLAVVTFEEAAYGLPFGRLAKFLDGRKFARIKVGTAAWSIDGTGSALIETLRSRHSCVLLVIPPVAGDSADKEASDARLRIAAAADNVLLIMQTERTRTAEAQTVTKALEVLDGHVGGLVLTGRRFHWPRFVRTLK</sequence>
<keyword evidence="2" id="KW-0472">Membrane</keyword>
<dbReference type="InterPro" id="IPR027417">
    <property type="entry name" value="P-loop_NTPase"/>
</dbReference>
<dbReference type="EMBL" id="JANZXA010000006">
    <property type="protein sequence ID" value="MCT2399907.1"/>
    <property type="molecule type" value="Genomic_DNA"/>
</dbReference>
<evidence type="ECO:0000313" key="4">
    <source>
        <dbReference type="Proteomes" id="UP001165583"/>
    </source>
</evidence>
<gene>
    <name evidence="3" type="ORF">NZK81_10120</name>
</gene>
<feature type="coiled-coil region" evidence="1">
    <location>
        <begin position="226"/>
        <end position="322"/>
    </location>
</feature>